<sequence length="45" mass="4732">MLEKGSTRLATAVNSKDFNDVGTAELLVTAANAKLSVLKAQLLDN</sequence>
<evidence type="ECO:0000313" key="2">
    <source>
        <dbReference type="Proteomes" id="UP000663868"/>
    </source>
</evidence>
<dbReference type="EMBL" id="CAJOBB010024871">
    <property type="protein sequence ID" value="CAF4404020.1"/>
    <property type="molecule type" value="Genomic_DNA"/>
</dbReference>
<gene>
    <name evidence="1" type="ORF">KXQ929_LOCUS51191</name>
</gene>
<accession>A0A820PFH2</accession>
<name>A0A820PFH2_9BILA</name>
<organism evidence="1 2">
    <name type="scientific">Adineta steineri</name>
    <dbReference type="NCBI Taxonomy" id="433720"/>
    <lineage>
        <taxon>Eukaryota</taxon>
        <taxon>Metazoa</taxon>
        <taxon>Spiralia</taxon>
        <taxon>Gnathifera</taxon>
        <taxon>Rotifera</taxon>
        <taxon>Eurotatoria</taxon>
        <taxon>Bdelloidea</taxon>
        <taxon>Adinetida</taxon>
        <taxon>Adinetidae</taxon>
        <taxon>Adineta</taxon>
    </lineage>
</organism>
<protein>
    <submittedName>
        <fullName evidence="1">Uncharacterized protein</fullName>
    </submittedName>
</protein>
<evidence type="ECO:0000313" key="1">
    <source>
        <dbReference type="EMBL" id="CAF4404020.1"/>
    </source>
</evidence>
<feature type="non-terminal residue" evidence="1">
    <location>
        <position position="45"/>
    </location>
</feature>
<reference evidence="1" key="1">
    <citation type="submission" date="2021-02" db="EMBL/GenBank/DDBJ databases">
        <authorList>
            <person name="Nowell W R."/>
        </authorList>
    </citation>
    <scope>NUCLEOTIDE SEQUENCE</scope>
</reference>
<comment type="caution">
    <text evidence="1">The sequence shown here is derived from an EMBL/GenBank/DDBJ whole genome shotgun (WGS) entry which is preliminary data.</text>
</comment>
<dbReference type="Proteomes" id="UP000663868">
    <property type="component" value="Unassembled WGS sequence"/>
</dbReference>
<proteinExistence type="predicted"/>
<dbReference type="AlphaFoldDB" id="A0A820PFH2"/>